<dbReference type="GO" id="GO:0071949">
    <property type="term" value="F:FAD binding"/>
    <property type="evidence" value="ECO:0007669"/>
    <property type="project" value="InterPro"/>
</dbReference>
<evidence type="ECO:0000256" key="4">
    <source>
        <dbReference type="ARBA" id="ARBA00023002"/>
    </source>
</evidence>
<protein>
    <recommendedName>
        <fullName evidence="6">FAD-binding domain-containing protein</fullName>
    </recommendedName>
</protein>
<dbReference type="PRINTS" id="PR00420">
    <property type="entry name" value="RNGMNOXGNASE"/>
</dbReference>
<keyword evidence="3" id="KW-0274">FAD</keyword>
<dbReference type="GO" id="GO:0004497">
    <property type="term" value="F:monooxygenase activity"/>
    <property type="evidence" value="ECO:0007669"/>
    <property type="project" value="UniProtKB-KW"/>
</dbReference>
<evidence type="ECO:0000256" key="2">
    <source>
        <dbReference type="ARBA" id="ARBA00022630"/>
    </source>
</evidence>
<dbReference type="Proteomes" id="UP000223968">
    <property type="component" value="Unassembled WGS sequence"/>
</dbReference>
<dbReference type="STRING" id="1447875.A0A2B7WHR7"/>
<keyword evidence="2" id="KW-0285">Flavoprotein</keyword>
<dbReference type="InterPro" id="IPR002938">
    <property type="entry name" value="FAD-bd"/>
</dbReference>
<name>A0A2B7WHR7_9EURO</name>
<dbReference type="OrthoDB" id="47494at2759"/>
<evidence type="ECO:0000256" key="5">
    <source>
        <dbReference type="ARBA" id="ARBA00023033"/>
    </source>
</evidence>
<reference evidence="7 8" key="1">
    <citation type="submission" date="2017-10" db="EMBL/GenBank/DDBJ databases">
        <title>Comparative genomics in systemic dimorphic fungi from Ajellomycetaceae.</title>
        <authorList>
            <person name="Munoz J.F."/>
            <person name="Mcewen J.G."/>
            <person name="Clay O.K."/>
            <person name="Cuomo C.A."/>
        </authorList>
    </citation>
    <scope>NUCLEOTIDE SEQUENCE [LARGE SCALE GENOMIC DNA]</scope>
    <source>
        <strain evidence="7 8">UAMH5409</strain>
    </source>
</reference>
<gene>
    <name evidence="7" type="ORF">AJ79_09639</name>
</gene>
<evidence type="ECO:0000256" key="1">
    <source>
        <dbReference type="ARBA" id="ARBA00001974"/>
    </source>
</evidence>
<dbReference type="Gene3D" id="3.50.50.60">
    <property type="entry name" value="FAD/NAD(P)-binding domain"/>
    <property type="match status" value="1"/>
</dbReference>
<dbReference type="InterPro" id="IPR036188">
    <property type="entry name" value="FAD/NAD-bd_sf"/>
</dbReference>
<dbReference type="Pfam" id="PF01494">
    <property type="entry name" value="FAD_binding_3"/>
    <property type="match status" value="2"/>
</dbReference>
<evidence type="ECO:0000313" key="7">
    <source>
        <dbReference type="EMBL" id="PGG96305.1"/>
    </source>
</evidence>
<dbReference type="SUPFAM" id="SSF51905">
    <property type="entry name" value="FAD/NAD(P)-binding domain"/>
    <property type="match status" value="1"/>
</dbReference>
<keyword evidence="5" id="KW-0503">Monooxygenase</keyword>
<dbReference type="AlphaFoldDB" id="A0A2B7WHR7"/>
<evidence type="ECO:0000313" key="8">
    <source>
        <dbReference type="Proteomes" id="UP000223968"/>
    </source>
</evidence>
<organism evidence="7 8">
    <name type="scientific">Helicocarpus griseus UAMH5409</name>
    <dbReference type="NCBI Taxonomy" id="1447875"/>
    <lineage>
        <taxon>Eukaryota</taxon>
        <taxon>Fungi</taxon>
        <taxon>Dikarya</taxon>
        <taxon>Ascomycota</taxon>
        <taxon>Pezizomycotina</taxon>
        <taxon>Eurotiomycetes</taxon>
        <taxon>Eurotiomycetidae</taxon>
        <taxon>Onygenales</taxon>
        <taxon>Ajellomycetaceae</taxon>
        <taxon>Helicocarpus</taxon>
    </lineage>
</organism>
<feature type="domain" description="FAD-binding" evidence="6">
    <location>
        <begin position="329"/>
        <end position="385"/>
    </location>
</feature>
<comment type="caution">
    <text evidence="7">The sequence shown here is derived from an EMBL/GenBank/DDBJ whole genome shotgun (WGS) entry which is preliminary data.</text>
</comment>
<comment type="cofactor">
    <cofactor evidence="1">
        <name>FAD</name>
        <dbReference type="ChEBI" id="CHEBI:57692"/>
    </cofactor>
</comment>
<feature type="domain" description="FAD-binding" evidence="6">
    <location>
        <begin position="26"/>
        <end position="59"/>
    </location>
</feature>
<sequence length="427" mass="47677">MSAKMESPDSQHAETTISGFSSPEATKVLIIGAGPTGLALGQGLKQAGISCIIVEKDESINARTRDWNMGMVWGKAALKSLIVDEMWDRLQYAQVDPSQPPPESDSMNFVNGKSGEVMISIPVQRLYRLRRSKLRELLAEGLDVRYGMSFDKIDLSSDTGNVTVRFEDGSSITAKQVVGSNGARSSVRQFLLGPERGAVRRLPYSATFIHSKYTREQALYLRKFHTAYIAAIHPDGYFSFFGMQDAADPDRPETWTFFIYISWYSSLEEQDATAHCSDAQRLAQVKEFSRIFTEPFRSALEWASADCPVWYMCMHYFDPGVEGHRWDNHGGRITLAGDAAHAMTYQRGQGLNHSLTDAARLCEAIKKFTANECTQEEAISSFEEEMIARAGGEARMSVSNTEMLHDWQRVMQSYLAKKGLDPHKGGS</sequence>
<dbReference type="EMBL" id="PDNB01000286">
    <property type="protein sequence ID" value="PGG96305.1"/>
    <property type="molecule type" value="Genomic_DNA"/>
</dbReference>
<dbReference type="PANTHER" id="PTHR47178">
    <property type="entry name" value="MONOOXYGENASE, FAD-BINDING"/>
    <property type="match status" value="1"/>
</dbReference>
<evidence type="ECO:0000259" key="6">
    <source>
        <dbReference type="Pfam" id="PF01494"/>
    </source>
</evidence>
<proteinExistence type="predicted"/>
<accession>A0A2B7WHR7</accession>
<dbReference type="PANTHER" id="PTHR47178:SF3">
    <property type="entry name" value="FAD-BINDING DOMAIN-CONTAINING PROTEIN"/>
    <property type="match status" value="1"/>
</dbReference>
<evidence type="ECO:0000256" key="3">
    <source>
        <dbReference type="ARBA" id="ARBA00022827"/>
    </source>
</evidence>
<keyword evidence="8" id="KW-1185">Reference proteome</keyword>
<keyword evidence="4" id="KW-0560">Oxidoreductase</keyword>